<proteinExistence type="predicted"/>
<organism evidence="2">
    <name type="scientific">hydrothermal vent metagenome</name>
    <dbReference type="NCBI Taxonomy" id="652676"/>
    <lineage>
        <taxon>unclassified sequences</taxon>
        <taxon>metagenomes</taxon>
        <taxon>ecological metagenomes</taxon>
    </lineage>
</organism>
<feature type="transmembrane region" description="Helical" evidence="1">
    <location>
        <begin position="267"/>
        <end position="284"/>
    </location>
</feature>
<gene>
    <name evidence="2" type="ORF">MNBD_ACTINO02-1297</name>
</gene>
<keyword evidence="1" id="KW-0472">Membrane</keyword>
<dbReference type="AlphaFoldDB" id="A0A3B0SYX3"/>
<feature type="non-terminal residue" evidence="2">
    <location>
        <position position="1"/>
    </location>
</feature>
<evidence type="ECO:0000313" key="2">
    <source>
        <dbReference type="EMBL" id="VAW09770.1"/>
    </source>
</evidence>
<feature type="transmembrane region" description="Helical" evidence="1">
    <location>
        <begin position="65"/>
        <end position="85"/>
    </location>
</feature>
<accession>A0A3B0SYX3</accession>
<feature type="transmembrane region" description="Helical" evidence="1">
    <location>
        <begin position="91"/>
        <end position="115"/>
    </location>
</feature>
<feature type="non-terminal residue" evidence="2">
    <location>
        <position position="638"/>
    </location>
</feature>
<evidence type="ECO:0008006" key="3">
    <source>
        <dbReference type="Google" id="ProtNLM"/>
    </source>
</evidence>
<name>A0A3B0SYX3_9ZZZZ</name>
<feature type="transmembrane region" description="Helical" evidence="1">
    <location>
        <begin position="157"/>
        <end position="184"/>
    </location>
</feature>
<feature type="transmembrane region" description="Helical" evidence="1">
    <location>
        <begin position="36"/>
        <end position="58"/>
    </location>
</feature>
<feature type="transmembrane region" description="Helical" evidence="1">
    <location>
        <begin position="300"/>
        <end position="320"/>
    </location>
</feature>
<feature type="transmembrane region" description="Helical" evidence="1">
    <location>
        <begin position="127"/>
        <end position="145"/>
    </location>
</feature>
<sequence>ANTPTGGDMGAHVLLPQILQDSFLGNFRVQGWSQDWYAGFPALFFYFPLPAILTVILNTVLPYGVAFKLATIMGLVTMPAASYFFVRSMGFHRIVAGIAGFTGSMYVFMESFSIFGGNIKSTLAGEFSFSWALSLSLVYLGIIIRDQAEGRRFSPKAGIVLALLAMSHIVPTMVVIIVSIPVLLRKKAAGAMVMSWLVGFGIAAFWALPLLLTANGMTSDMNWSPVRGLLGDGGYEQIATPLPNEFFPIFILGLLGMAWTIYRRENVVVPITMVIVSVVGYRWLPDWGLSKIYNARLLPFWYVGFFIFAGIAIGLAVMRVSRLFAEREENQLVAGAVAVLLLFNISVAGIHDTPGWASWNYSGYEGKAAWPELEALLDEVDQLPEGRIMWEANSDELNKYGTPMALMLLPYFSPGHTSMEGLFFESSLTTPFHFLNAAEVSRNPSNPVRGLNYRNFDFARGIKHLELYGVSYYIAMTQDAKDEAVKFNLELISETPIWSIFKLPENELVIPAQFEPVVYDGPENFVDASLEWYDDLSLIDRWMVKDGPESWQRVSTVGDWPPPTAVDQEVTVTDIVMDDNSVSFKTDGIGVPVLVKTSYFPNWTVEGADGPYRASPSLMIVVPTQENVILRFSRSPAE</sequence>
<keyword evidence="1" id="KW-0812">Transmembrane</keyword>
<reference evidence="2" key="1">
    <citation type="submission" date="2018-06" db="EMBL/GenBank/DDBJ databases">
        <authorList>
            <person name="Zhirakovskaya E."/>
        </authorList>
    </citation>
    <scope>NUCLEOTIDE SEQUENCE</scope>
</reference>
<feature type="transmembrane region" description="Helical" evidence="1">
    <location>
        <begin position="191"/>
        <end position="212"/>
    </location>
</feature>
<keyword evidence="1" id="KW-1133">Transmembrane helix</keyword>
<protein>
    <recommendedName>
        <fullName evidence="3">Membrane protein 6-pyruvoyl-tetrahydropterin synthase-related domain-containing protein</fullName>
    </recommendedName>
</protein>
<dbReference type="EMBL" id="UOEK01000649">
    <property type="protein sequence ID" value="VAW09770.1"/>
    <property type="molecule type" value="Genomic_DNA"/>
</dbReference>
<feature type="transmembrane region" description="Helical" evidence="1">
    <location>
        <begin position="246"/>
        <end position="262"/>
    </location>
</feature>
<evidence type="ECO:0000256" key="1">
    <source>
        <dbReference type="SAM" id="Phobius"/>
    </source>
</evidence>
<feature type="transmembrane region" description="Helical" evidence="1">
    <location>
        <begin position="332"/>
        <end position="350"/>
    </location>
</feature>